<dbReference type="Proteomes" id="UP000823613">
    <property type="component" value="Unassembled WGS sequence"/>
</dbReference>
<reference evidence="4" key="1">
    <citation type="submission" date="2020-10" db="EMBL/GenBank/DDBJ databases">
        <authorList>
            <person name="Gilroy R."/>
        </authorList>
    </citation>
    <scope>NUCLEOTIDE SEQUENCE</scope>
    <source>
        <strain evidence="4">11159</strain>
    </source>
</reference>
<dbReference type="Pfam" id="PF13751">
    <property type="entry name" value="DDE_Tnp_1_6"/>
    <property type="match status" value="1"/>
</dbReference>
<sequence>MGYFTTTQLFLDITTRLDVKESQKIDKFLTLLDDSKVRENVSKYIKNDTKKGGRPNVNYYRLFATTLYAFAFSKATLRQIEDLCKFDLRYKYLMRNETPTFSTICKFIDKIIYPEREDLFSKIIKCICNKMNISTKTIYIDGTKFEANANKYKYVWKPLTFHERLSKSCCALINKYNLLENSVDEKYISSKTIGYAISHIKEKNLSPKNSKNLMKALNNMLLKIIEYEEKEQLCGPNRNSYYKTDTDATAMCLKADYYSGLGSNMHAAYNIQVGICEGIPVSYLCTQSRADLHDFIDVLDKFYNIFGYYPANVAADAGYGSLENYKFLKEHDIKSFVKYQTREGNVSGRYPDCFRLDENGKYVCLNNVIGEIVKLDNRHPKKANSVFIKFEGCLSCNFMPYCKRFMRNLDENFKIFEVVEDFVQLKQEAENNLLSKEGIEIRVNRSIQAEGVYGDLKQSYLFTRFRRRGMEEVTSEIMLHLLGYAIRKLFRFFETNKKCNFRSAPSDLEPEKFKKPSAKKLAKKGSKQRHKQYKD</sequence>
<gene>
    <name evidence="4" type="ORF">IAC58_04555</name>
</gene>
<feature type="region of interest" description="Disordered" evidence="1">
    <location>
        <begin position="503"/>
        <end position="535"/>
    </location>
</feature>
<dbReference type="Pfam" id="PF05598">
    <property type="entry name" value="DUF772"/>
    <property type="match status" value="1"/>
</dbReference>
<dbReference type="AlphaFoldDB" id="A0A9D9GWY5"/>
<feature type="compositionally biased region" description="Basic residues" evidence="1">
    <location>
        <begin position="515"/>
        <end position="535"/>
    </location>
</feature>
<evidence type="ECO:0000259" key="2">
    <source>
        <dbReference type="Pfam" id="PF05598"/>
    </source>
</evidence>
<accession>A0A9D9GWY5</accession>
<dbReference type="EMBL" id="JADIMY010000088">
    <property type="protein sequence ID" value="MBO8427804.1"/>
    <property type="molecule type" value="Genomic_DNA"/>
</dbReference>
<organism evidence="4 5">
    <name type="scientific">Candidatus Onthovivens merdipullorum</name>
    <dbReference type="NCBI Taxonomy" id="2840889"/>
    <lineage>
        <taxon>Bacteria</taxon>
        <taxon>Bacillati</taxon>
        <taxon>Bacillota</taxon>
        <taxon>Bacilli</taxon>
        <taxon>Bacillales</taxon>
        <taxon>Candidatus Onthovivens</taxon>
    </lineage>
</organism>
<evidence type="ECO:0000256" key="1">
    <source>
        <dbReference type="SAM" id="MobiDB-lite"/>
    </source>
</evidence>
<evidence type="ECO:0000259" key="3">
    <source>
        <dbReference type="Pfam" id="PF13751"/>
    </source>
</evidence>
<dbReference type="InterPro" id="IPR025668">
    <property type="entry name" value="Tnp_DDE_dom"/>
</dbReference>
<reference evidence="4" key="2">
    <citation type="journal article" date="2021" name="PeerJ">
        <title>Extensive microbial diversity within the chicken gut microbiome revealed by metagenomics and culture.</title>
        <authorList>
            <person name="Gilroy R."/>
            <person name="Ravi A."/>
            <person name="Getino M."/>
            <person name="Pursley I."/>
            <person name="Horton D.L."/>
            <person name="Alikhan N.F."/>
            <person name="Baker D."/>
            <person name="Gharbi K."/>
            <person name="Hall N."/>
            <person name="Watson M."/>
            <person name="Adriaenssens E.M."/>
            <person name="Foster-Nyarko E."/>
            <person name="Jarju S."/>
            <person name="Secka A."/>
            <person name="Antonio M."/>
            <person name="Oren A."/>
            <person name="Chaudhuri R.R."/>
            <person name="La Ragione R."/>
            <person name="Hildebrand F."/>
            <person name="Pallen M.J."/>
        </authorList>
    </citation>
    <scope>NUCLEOTIDE SEQUENCE</scope>
    <source>
        <strain evidence="4">11159</strain>
    </source>
</reference>
<name>A0A9D9GWY5_9BACL</name>
<feature type="domain" description="Transposase InsH N-terminal" evidence="2">
    <location>
        <begin position="21"/>
        <end position="109"/>
    </location>
</feature>
<protein>
    <submittedName>
        <fullName evidence="4">Transposase</fullName>
    </submittedName>
</protein>
<dbReference type="PANTHER" id="PTHR33408">
    <property type="entry name" value="TRANSPOSASE"/>
    <property type="match status" value="1"/>
</dbReference>
<feature type="domain" description="Transposase DDE" evidence="3">
    <location>
        <begin position="380"/>
        <end position="489"/>
    </location>
</feature>
<evidence type="ECO:0000313" key="4">
    <source>
        <dbReference type="EMBL" id="MBO8427804.1"/>
    </source>
</evidence>
<dbReference type="InterPro" id="IPR008490">
    <property type="entry name" value="Transposase_InsH_N"/>
</dbReference>
<comment type="caution">
    <text evidence="4">The sequence shown here is derived from an EMBL/GenBank/DDBJ whole genome shotgun (WGS) entry which is preliminary data.</text>
</comment>
<proteinExistence type="predicted"/>
<evidence type="ECO:0000313" key="5">
    <source>
        <dbReference type="Proteomes" id="UP000823613"/>
    </source>
</evidence>
<dbReference type="PANTHER" id="PTHR33408:SF2">
    <property type="entry name" value="TRANSPOSASE DDE DOMAIN-CONTAINING PROTEIN"/>
    <property type="match status" value="1"/>
</dbReference>